<reference evidence="10" key="2">
    <citation type="journal article" date="2021" name="PeerJ">
        <title>Extensive microbial diversity within the chicken gut microbiome revealed by metagenomics and culture.</title>
        <authorList>
            <person name="Gilroy R."/>
            <person name="Ravi A."/>
            <person name="Getino M."/>
            <person name="Pursley I."/>
            <person name="Horton D.L."/>
            <person name="Alikhan N.F."/>
            <person name="Baker D."/>
            <person name="Gharbi K."/>
            <person name="Hall N."/>
            <person name="Watson M."/>
            <person name="Adriaenssens E.M."/>
            <person name="Foster-Nyarko E."/>
            <person name="Jarju S."/>
            <person name="Secka A."/>
            <person name="Antonio M."/>
            <person name="Oren A."/>
            <person name="Chaudhuri R.R."/>
            <person name="La Ragione R."/>
            <person name="Hildebrand F."/>
            <person name="Pallen M.J."/>
        </authorList>
    </citation>
    <scope>NUCLEOTIDE SEQUENCE</scope>
    <source>
        <strain evidence="10">CHK178-757</strain>
    </source>
</reference>
<keyword evidence="6 8" id="KW-0368">Histidine biosynthesis</keyword>
<dbReference type="GO" id="GO:0000105">
    <property type="term" value="P:L-histidine biosynthetic process"/>
    <property type="evidence" value="ECO:0007669"/>
    <property type="project" value="UniProtKB-UniRule"/>
</dbReference>
<dbReference type="AlphaFoldDB" id="A0A9D1F6M9"/>
<dbReference type="PANTHER" id="PTHR21039:SF0">
    <property type="entry name" value="HISTIDINOL-PHOSPHATASE"/>
    <property type="match status" value="1"/>
</dbReference>
<dbReference type="SMART" id="SM00481">
    <property type="entry name" value="POLIIIAc"/>
    <property type="match status" value="1"/>
</dbReference>
<dbReference type="Proteomes" id="UP000823927">
    <property type="component" value="Unassembled WGS sequence"/>
</dbReference>
<feature type="domain" description="Polymerase/histidinol phosphatase N-terminal" evidence="9">
    <location>
        <begin position="4"/>
        <end position="112"/>
    </location>
</feature>
<comment type="caution">
    <text evidence="10">The sequence shown here is derived from an EMBL/GenBank/DDBJ whole genome shotgun (WGS) entry which is preliminary data.</text>
</comment>
<keyword evidence="4 8" id="KW-0028">Amino-acid biosynthesis</keyword>
<dbReference type="EMBL" id="DVIT01000053">
    <property type="protein sequence ID" value="HIS48369.1"/>
    <property type="molecule type" value="Genomic_DNA"/>
</dbReference>
<dbReference type="Pfam" id="PF02811">
    <property type="entry name" value="PHP"/>
    <property type="match status" value="1"/>
</dbReference>
<comment type="catalytic activity">
    <reaction evidence="7 8">
        <text>L-histidinol phosphate + H2O = L-histidinol + phosphate</text>
        <dbReference type="Rhea" id="RHEA:14465"/>
        <dbReference type="ChEBI" id="CHEBI:15377"/>
        <dbReference type="ChEBI" id="CHEBI:43474"/>
        <dbReference type="ChEBI" id="CHEBI:57699"/>
        <dbReference type="ChEBI" id="CHEBI:57980"/>
        <dbReference type="EC" id="3.1.3.15"/>
    </reaction>
</comment>
<dbReference type="SUPFAM" id="SSF89550">
    <property type="entry name" value="PHP domain-like"/>
    <property type="match status" value="1"/>
</dbReference>
<dbReference type="GO" id="GO:0004401">
    <property type="term" value="F:histidinol-phosphatase activity"/>
    <property type="evidence" value="ECO:0007669"/>
    <property type="project" value="UniProtKB-UniRule"/>
</dbReference>
<comment type="similarity">
    <text evidence="2 8">Belongs to the PHP hydrolase family. HisK subfamily.</text>
</comment>
<evidence type="ECO:0000256" key="2">
    <source>
        <dbReference type="ARBA" id="ARBA00009152"/>
    </source>
</evidence>
<evidence type="ECO:0000256" key="7">
    <source>
        <dbReference type="ARBA" id="ARBA00049158"/>
    </source>
</evidence>
<evidence type="ECO:0000256" key="1">
    <source>
        <dbReference type="ARBA" id="ARBA00004970"/>
    </source>
</evidence>
<dbReference type="InterPro" id="IPR004013">
    <property type="entry name" value="PHP_dom"/>
</dbReference>
<dbReference type="PANTHER" id="PTHR21039">
    <property type="entry name" value="HISTIDINOL PHOSPHATASE-RELATED"/>
    <property type="match status" value="1"/>
</dbReference>
<dbReference type="Gene3D" id="3.20.20.140">
    <property type="entry name" value="Metal-dependent hydrolases"/>
    <property type="match status" value="1"/>
</dbReference>
<dbReference type="NCBIfam" id="TIGR01856">
    <property type="entry name" value="hisJ_fam"/>
    <property type="match status" value="1"/>
</dbReference>
<evidence type="ECO:0000256" key="3">
    <source>
        <dbReference type="ARBA" id="ARBA00013085"/>
    </source>
</evidence>
<evidence type="ECO:0000256" key="6">
    <source>
        <dbReference type="ARBA" id="ARBA00023102"/>
    </source>
</evidence>
<evidence type="ECO:0000313" key="10">
    <source>
        <dbReference type="EMBL" id="HIS48369.1"/>
    </source>
</evidence>
<evidence type="ECO:0000313" key="11">
    <source>
        <dbReference type="Proteomes" id="UP000823927"/>
    </source>
</evidence>
<evidence type="ECO:0000256" key="4">
    <source>
        <dbReference type="ARBA" id="ARBA00022605"/>
    </source>
</evidence>
<comment type="pathway">
    <text evidence="1 8">Amino-acid biosynthesis; L-histidine biosynthesis; L-histidine from 5-phospho-alpha-D-ribose 1-diphosphate: step 8/9.</text>
</comment>
<evidence type="ECO:0000256" key="5">
    <source>
        <dbReference type="ARBA" id="ARBA00022801"/>
    </source>
</evidence>
<keyword evidence="5 8" id="KW-0378">Hydrolase</keyword>
<accession>A0A9D1F6M9</accession>
<dbReference type="EC" id="3.1.3.15" evidence="3 8"/>
<protein>
    <recommendedName>
        <fullName evidence="3 8">Histidinol-phosphatase</fullName>
        <shortName evidence="8">HolPase</shortName>
        <ecNumber evidence="3 8">3.1.3.15</ecNumber>
    </recommendedName>
</protein>
<evidence type="ECO:0000259" key="9">
    <source>
        <dbReference type="SMART" id="SM00481"/>
    </source>
</evidence>
<gene>
    <name evidence="10" type="ORF">IAB46_12610</name>
</gene>
<reference evidence="10" key="1">
    <citation type="submission" date="2020-10" db="EMBL/GenBank/DDBJ databases">
        <authorList>
            <person name="Gilroy R."/>
        </authorList>
    </citation>
    <scope>NUCLEOTIDE SEQUENCE</scope>
    <source>
        <strain evidence="10">CHK178-757</strain>
    </source>
</reference>
<dbReference type="InterPro" id="IPR003141">
    <property type="entry name" value="Pol/His_phosphatase_N"/>
</dbReference>
<sequence>MFLTDDHLHTRFSFDGKAEPEEVCEQALKLGLSEIAITDHMDIYSNKPYGYILDCPAWYEKMQSLKEQYRGRLLVHTGIELGQPQINPGETKAFLEAYPVDFIIGSVHNIENDLDIYYCDYSQMDIQAFYAHYIQWLMELAKNYDYDVLGHVTYPSRYIFERTGNKPDMAVFYEEFCSLFKIVIEKGKGIEVNLSGLARNSGAPMPEADLLKLYRQCGGEIVTIGSDAHVARQAGTVSKAGQEMLKAAGFSYVTWFEKRIPHFEKLD</sequence>
<dbReference type="GO" id="GO:0005737">
    <property type="term" value="C:cytoplasm"/>
    <property type="evidence" value="ECO:0007669"/>
    <property type="project" value="TreeGrafter"/>
</dbReference>
<evidence type="ECO:0000256" key="8">
    <source>
        <dbReference type="RuleBase" id="RU366003"/>
    </source>
</evidence>
<organism evidence="10 11">
    <name type="scientific">Candidatus Scybalocola faecigallinarum</name>
    <dbReference type="NCBI Taxonomy" id="2840941"/>
    <lineage>
        <taxon>Bacteria</taxon>
        <taxon>Bacillati</taxon>
        <taxon>Bacillota</taxon>
        <taxon>Clostridia</taxon>
        <taxon>Lachnospirales</taxon>
        <taxon>Lachnospiraceae</taxon>
        <taxon>Lachnospiraceae incertae sedis</taxon>
        <taxon>Candidatus Scybalocola (ex Gilroy et al. 2021)</taxon>
    </lineage>
</organism>
<name>A0A9D1F6M9_9FIRM</name>
<dbReference type="InterPro" id="IPR010140">
    <property type="entry name" value="Histidinol_P_phosphatase_HisJ"/>
</dbReference>
<dbReference type="InterPro" id="IPR016195">
    <property type="entry name" value="Pol/histidinol_Pase-like"/>
</dbReference>
<proteinExistence type="inferred from homology"/>